<keyword evidence="5" id="KW-0809">Transit peptide</keyword>
<dbReference type="SUPFAM" id="SSF53335">
    <property type="entry name" value="S-adenosyl-L-methionine-dependent methyltransferases"/>
    <property type="match status" value="1"/>
</dbReference>
<evidence type="ECO:0000256" key="11">
    <source>
        <dbReference type="ARBA" id="ARBA00062800"/>
    </source>
</evidence>
<dbReference type="EMBL" id="JAYKXH010000007">
    <property type="protein sequence ID" value="KAK7163384.1"/>
    <property type="molecule type" value="Genomic_DNA"/>
</dbReference>
<comment type="function">
    <text evidence="9">Mitochondrial ribosome (mitoribosome) assembly factor. Binds at the interface of the head and body domains of the mitochondrial small ribosomal subunit (mt-SSU), occluding the mRNA channel and preventing compaction of the head domain towards the body. Probable inactive methyltransferase: retains the characteristic folding and ability to bind S-adenosyl-L-methionine, but it probably lost its methyltransferase activity.</text>
</comment>
<dbReference type="GO" id="GO:0008168">
    <property type="term" value="F:methyltransferase activity"/>
    <property type="evidence" value="ECO:0007669"/>
    <property type="project" value="InterPro"/>
</dbReference>
<comment type="subunit">
    <text evidence="11">Associates with the mitochondrial ribosome (mitoribosome).</text>
</comment>
<dbReference type="GO" id="GO:0042274">
    <property type="term" value="P:ribosomal small subunit biogenesis"/>
    <property type="evidence" value="ECO:0007669"/>
    <property type="project" value="UniProtKB-ARBA"/>
</dbReference>
<sequence length="463" mass="52921">MYLLGSRMYVKCSRCHFALCLREAQRCQSSAAPLEQADFLKGAPHRNHPGVTNLKTVRLPEQLQVAAQSVLQRADVKSLTERAHKLSNFLWSRKRAIETSQLREKATLLEGTFLEQEGDIHKDGIDHKLAARIKNRVLSELRRTTYRRTPLRYNEELGLVYMAARLAGGYAAVLRALNEIKKREPLFVPYSLMDFGSGLGTGTWASHSLWGDSLKEYVCVDSSGDMNTLAEQLLRGGSEMDNPVIQQVYFRQFLPVSPKVQFDLVVAAFSLSELANLNERLNVIFTLWRKTNSHLVLVENGTKDGHQILMEARDAILNSEEEVQHDLRRPSIFAPCTHELPCPKMIKRPVVPCNFTQFYYSLPLSQSQERQQEKFSFLIISRSDGEKAQETEHWDMARLIAQVRRRPRHVQCQLCCANGELKQLAVTARHHGKDMYRCARNSDWGDLLPIFHAEESTENDETQ</sequence>
<proteinExistence type="inferred from homology"/>
<name>A0AAN9DDP1_9TELE</name>
<keyword evidence="4" id="KW-0479">Metal-binding</keyword>
<evidence type="ECO:0000256" key="4">
    <source>
        <dbReference type="ARBA" id="ARBA00022723"/>
    </source>
</evidence>
<protein>
    <recommendedName>
        <fullName evidence="12">Ribosome assembly protein METTL17, mitochondrial</fullName>
    </recommendedName>
    <alternativeName>
        <fullName evidence="13">Methyltransferase-like protein 17</fullName>
    </alternativeName>
</protein>
<evidence type="ECO:0000256" key="12">
    <source>
        <dbReference type="ARBA" id="ARBA00069745"/>
    </source>
</evidence>
<dbReference type="Proteomes" id="UP001364617">
    <property type="component" value="Unassembled WGS sequence"/>
</dbReference>
<organism evidence="14 15">
    <name type="scientific">Phoxinus phoxinus</name>
    <name type="common">Eurasian minnow</name>
    <dbReference type="NCBI Taxonomy" id="58324"/>
    <lineage>
        <taxon>Eukaryota</taxon>
        <taxon>Metazoa</taxon>
        <taxon>Chordata</taxon>
        <taxon>Craniata</taxon>
        <taxon>Vertebrata</taxon>
        <taxon>Euteleostomi</taxon>
        <taxon>Actinopterygii</taxon>
        <taxon>Neopterygii</taxon>
        <taxon>Teleostei</taxon>
        <taxon>Ostariophysi</taxon>
        <taxon>Cypriniformes</taxon>
        <taxon>Leuciscidae</taxon>
        <taxon>Phoxininae</taxon>
        <taxon>Phoxinus</taxon>
    </lineage>
</organism>
<dbReference type="GO" id="GO:0006412">
    <property type="term" value="P:translation"/>
    <property type="evidence" value="ECO:0007669"/>
    <property type="project" value="InterPro"/>
</dbReference>
<keyword evidence="7" id="KW-0411">Iron-sulfur</keyword>
<keyword evidence="2" id="KW-0004">4Fe-4S</keyword>
<dbReference type="Pfam" id="PF09243">
    <property type="entry name" value="Rsm22"/>
    <property type="match status" value="1"/>
</dbReference>
<dbReference type="GO" id="GO:0003735">
    <property type="term" value="F:structural constituent of ribosome"/>
    <property type="evidence" value="ECO:0007669"/>
    <property type="project" value="TreeGrafter"/>
</dbReference>
<evidence type="ECO:0000313" key="15">
    <source>
        <dbReference type="Proteomes" id="UP001364617"/>
    </source>
</evidence>
<dbReference type="Gene3D" id="3.40.50.150">
    <property type="entry name" value="Vaccinia Virus protein VP39"/>
    <property type="match status" value="1"/>
</dbReference>
<dbReference type="GO" id="GO:0046872">
    <property type="term" value="F:metal ion binding"/>
    <property type="evidence" value="ECO:0007669"/>
    <property type="project" value="UniProtKB-KW"/>
</dbReference>
<dbReference type="FunFam" id="3.40.50.150:FF:000196">
    <property type="entry name" value="methyltransferase-like protein 17, mitochondrial"/>
    <property type="match status" value="1"/>
</dbReference>
<keyword evidence="15" id="KW-1185">Reference proteome</keyword>
<dbReference type="GO" id="GO:0005763">
    <property type="term" value="C:mitochondrial small ribosomal subunit"/>
    <property type="evidence" value="ECO:0007669"/>
    <property type="project" value="TreeGrafter"/>
</dbReference>
<dbReference type="PANTHER" id="PTHR13184:SF5">
    <property type="entry name" value="METHYLTRANSFERASE-LIKE PROTEIN 17, MITOCHONDRIAL"/>
    <property type="match status" value="1"/>
</dbReference>
<comment type="caution">
    <text evidence="14">The sequence shown here is derived from an EMBL/GenBank/DDBJ whole genome shotgun (WGS) entry which is preliminary data.</text>
</comment>
<evidence type="ECO:0000256" key="13">
    <source>
        <dbReference type="ARBA" id="ARBA00081511"/>
    </source>
</evidence>
<dbReference type="GO" id="GO:0051539">
    <property type="term" value="F:4 iron, 4 sulfur cluster binding"/>
    <property type="evidence" value="ECO:0007669"/>
    <property type="project" value="UniProtKB-KW"/>
</dbReference>
<evidence type="ECO:0000256" key="7">
    <source>
        <dbReference type="ARBA" id="ARBA00023014"/>
    </source>
</evidence>
<evidence type="ECO:0000256" key="1">
    <source>
        <dbReference type="ARBA" id="ARBA00004305"/>
    </source>
</evidence>
<dbReference type="PANTHER" id="PTHR13184">
    <property type="entry name" value="37S RIBOSOMAL PROTEIN S22"/>
    <property type="match status" value="1"/>
</dbReference>
<keyword evidence="3" id="KW-0949">S-adenosyl-L-methionine</keyword>
<keyword evidence="8" id="KW-0496">Mitochondrion</keyword>
<evidence type="ECO:0000256" key="6">
    <source>
        <dbReference type="ARBA" id="ARBA00023004"/>
    </source>
</evidence>
<dbReference type="AlphaFoldDB" id="A0AAN9DDP1"/>
<evidence type="ECO:0000313" key="14">
    <source>
        <dbReference type="EMBL" id="KAK7163384.1"/>
    </source>
</evidence>
<dbReference type="InterPro" id="IPR015324">
    <property type="entry name" value="Ribosomal_Rsm22-like"/>
</dbReference>
<keyword evidence="6" id="KW-0408">Iron</keyword>
<reference evidence="14 15" key="1">
    <citation type="submission" date="2024-02" db="EMBL/GenBank/DDBJ databases">
        <title>Chromosome-level genome assembly of the Eurasian Minnow (Phoxinus phoxinus).</title>
        <authorList>
            <person name="Oriowo T.O."/>
            <person name="Martin S."/>
            <person name="Stange M."/>
            <person name="Chrysostomakis Y."/>
            <person name="Brown T."/>
            <person name="Winkler S."/>
            <person name="Kukowka S."/>
            <person name="Myers E.W."/>
            <person name="Bohne A."/>
        </authorList>
    </citation>
    <scope>NUCLEOTIDE SEQUENCE [LARGE SCALE GENOMIC DNA]</scope>
    <source>
        <strain evidence="14">ZFMK-TIS-60720</strain>
        <tissue evidence="14">Whole Organism</tissue>
    </source>
</reference>
<evidence type="ECO:0000256" key="8">
    <source>
        <dbReference type="ARBA" id="ARBA00023128"/>
    </source>
</evidence>
<evidence type="ECO:0000256" key="5">
    <source>
        <dbReference type="ARBA" id="ARBA00022946"/>
    </source>
</evidence>
<accession>A0AAN9DDP1</accession>
<comment type="similarity">
    <text evidence="10">Belongs to the methyltransferase superfamily. Rsm22 family.</text>
</comment>
<dbReference type="InterPro" id="IPR029063">
    <property type="entry name" value="SAM-dependent_MTases_sf"/>
</dbReference>
<evidence type="ECO:0000256" key="2">
    <source>
        <dbReference type="ARBA" id="ARBA00022485"/>
    </source>
</evidence>
<gene>
    <name evidence="14" type="ORF">R3I93_007438</name>
</gene>
<evidence type="ECO:0000256" key="3">
    <source>
        <dbReference type="ARBA" id="ARBA00022691"/>
    </source>
</evidence>
<dbReference type="InterPro" id="IPR052571">
    <property type="entry name" value="Mt_RNA_Methyltransferase"/>
</dbReference>
<evidence type="ECO:0000256" key="9">
    <source>
        <dbReference type="ARBA" id="ARBA00045681"/>
    </source>
</evidence>
<comment type="subcellular location">
    <subcellularLocation>
        <location evidence="1">Mitochondrion matrix</location>
    </subcellularLocation>
</comment>
<evidence type="ECO:0000256" key="10">
    <source>
        <dbReference type="ARBA" id="ARBA00060800"/>
    </source>
</evidence>